<name>A0ABS0U5V3_9GAMM</name>
<reference evidence="1 2" key="1">
    <citation type="submission" date="2020-08" db="EMBL/GenBank/DDBJ databases">
        <title>Description of Xenorhabdus lircayensis sp. nov., the symbiotic bacterium associated with the entomopathogenic nematode Steirnernema unicornum.</title>
        <authorList>
            <person name="Castaneda-Alvarez C."/>
            <person name="Prodan S."/>
            <person name="Zamorano A."/>
            <person name="San-Blas E."/>
            <person name="Aballay E."/>
        </authorList>
    </citation>
    <scope>NUCLEOTIDE SEQUENCE [LARGE SCALE GENOMIC DNA]</scope>
    <source>
        <strain evidence="1 2">VLS</strain>
    </source>
</reference>
<protein>
    <submittedName>
        <fullName evidence="1">Uncharacterized protein</fullName>
    </submittedName>
</protein>
<accession>A0ABS0U5V3</accession>
<keyword evidence="2" id="KW-1185">Reference proteome</keyword>
<dbReference type="RefSeq" id="WP_198690054.1">
    <property type="nucleotide sequence ID" value="NZ_CAWPUD010000037.1"/>
</dbReference>
<gene>
    <name evidence="1" type="ORF">H8A87_11210</name>
</gene>
<organism evidence="1 2">
    <name type="scientific">Xenorhabdus lircayensis</name>
    <dbReference type="NCBI Taxonomy" id="2763499"/>
    <lineage>
        <taxon>Bacteria</taxon>
        <taxon>Pseudomonadati</taxon>
        <taxon>Pseudomonadota</taxon>
        <taxon>Gammaproteobacteria</taxon>
        <taxon>Enterobacterales</taxon>
        <taxon>Morganellaceae</taxon>
        <taxon>Xenorhabdus</taxon>
    </lineage>
</organism>
<evidence type="ECO:0000313" key="1">
    <source>
        <dbReference type="EMBL" id="MBI6549273.1"/>
    </source>
</evidence>
<proteinExistence type="predicted"/>
<sequence>MDLLIQDSKRLSTIYFGRDYILDGGKITIGKYSNIQQEVPTSLRRHSSLFGYIYYYIHIHYYYIHYTYYGGHGGSKMMVVG</sequence>
<dbReference type="Proteomes" id="UP000696184">
    <property type="component" value="Unassembled WGS sequence"/>
</dbReference>
<evidence type="ECO:0000313" key="2">
    <source>
        <dbReference type="Proteomes" id="UP000696184"/>
    </source>
</evidence>
<comment type="caution">
    <text evidence="1">The sequence shown here is derived from an EMBL/GenBank/DDBJ whole genome shotgun (WGS) entry which is preliminary data.</text>
</comment>
<dbReference type="EMBL" id="JACOII010000039">
    <property type="protein sequence ID" value="MBI6549273.1"/>
    <property type="molecule type" value="Genomic_DNA"/>
</dbReference>